<reference evidence="1" key="1">
    <citation type="submission" date="2020-08" db="EMBL/GenBank/DDBJ databases">
        <title>Genome sequencing and assembly of the red palm weevil Rhynchophorus ferrugineus.</title>
        <authorList>
            <person name="Dias G.B."/>
            <person name="Bergman C.M."/>
            <person name="Manee M."/>
        </authorList>
    </citation>
    <scope>NUCLEOTIDE SEQUENCE</scope>
    <source>
        <strain evidence="1">AA-2017</strain>
        <tissue evidence="1">Whole larva</tissue>
    </source>
</reference>
<name>A0A834HS03_RHYFE</name>
<comment type="caution">
    <text evidence="1">The sequence shown here is derived from an EMBL/GenBank/DDBJ whole genome shotgun (WGS) entry which is preliminary data.</text>
</comment>
<keyword evidence="2" id="KW-1185">Reference proteome</keyword>
<evidence type="ECO:0000313" key="2">
    <source>
        <dbReference type="Proteomes" id="UP000625711"/>
    </source>
</evidence>
<evidence type="ECO:0000313" key="1">
    <source>
        <dbReference type="EMBL" id="KAF7266919.1"/>
    </source>
</evidence>
<dbReference type="OrthoDB" id="8189655at2759"/>
<dbReference type="Proteomes" id="UP000625711">
    <property type="component" value="Unassembled WGS sequence"/>
</dbReference>
<sequence length="74" mass="8436">MSTEDGERSGRPKDVVTDENIKKINKMILNKRKLKLNEIADTPKISTESSVQRGYRASLLLTKNNDELMIWSSV</sequence>
<proteinExistence type="predicted"/>
<protein>
    <submittedName>
        <fullName evidence="1">Uncharacterized protein</fullName>
    </submittedName>
</protein>
<gene>
    <name evidence="1" type="ORF">GWI33_019845</name>
</gene>
<accession>A0A834HS03</accession>
<dbReference type="AlphaFoldDB" id="A0A834HS03"/>
<organism evidence="1 2">
    <name type="scientific">Rhynchophorus ferrugineus</name>
    <name type="common">Red palm weevil</name>
    <name type="synonym">Curculio ferrugineus</name>
    <dbReference type="NCBI Taxonomy" id="354439"/>
    <lineage>
        <taxon>Eukaryota</taxon>
        <taxon>Metazoa</taxon>
        <taxon>Ecdysozoa</taxon>
        <taxon>Arthropoda</taxon>
        <taxon>Hexapoda</taxon>
        <taxon>Insecta</taxon>
        <taxon>Pterygota</taxon>
        <taxon>Neoptera</taxon>
        <taxon>Endopterygota</taxon>
        <taxon>Coleoptera</taxon>
        <taxon>Polyphaga</taxon>
        <taxon>Cucujiformia</taxon>
        <taxon>Curculionidae</taxon>
        <taxon>Dryophthorinae</taxon>
        <taxon>Rhynchophorus</taxon>
    </lineage>
</organism>
<dbReference type="EMBL" id="JAACXV010014491">
    <property type="protein sequence ID" value="KAF7266919.1"/>
    <property type="molecule type" value="Genomic_DNA"/>
</dbReference>